<dbReference type="RefSeq" id="WP_114298993.1">
    <property type="nucleotide sequence ID" value="NZ_QPJT01000022.1"/>
</dbReference>
<evidence type="ECO:0000256" key="2">
    <source>
        <dbReference type="ARBA" id="ARBA00022723"/>
    </source>
</evidence>
<evidence type="ECO:0000313" key="6">
    <source>
        <dbReference type="EMBL" id="RCX12377.1"/>
    </source>
</evidence>
<keyword evidence="1" id="KW-0004">4Fe-4S</keyword>
<dbReference type="Pfam" id="PF12831">
    <property type="entry name" value="FAD_oxidored"/>
    <property type="match status" value="1"/>
</dbReference>
<name>A0A369AVY5_9FIRM</name>
<proteinExistence type="predicted"/>
<evidence type="ECO:0000256" key="3">
    <source>
        <dbReference type="ARBA" id="ARBA00023002"/>
    </source>
</evidence>
<keyword evidence="2" id="KW-0479">Metal-binding</keyword>
<accession>A0A369AVY5</accession>
<dbReference type="AlphaFoldDB" id="A0A369AVY5"/>
<reference evidence="6 7" key="1">
    <citation type="submission" date="2018-07" db="EMBL/GenBank/DDBJ databases">
        <title>Genomic Encyclopedia of Type Strains, Phase IV (KMG-IV): sequencing the most valuable type-strain genomes for metagenomic binning, comparative biology and taxonomic classification.</title>
        <authorList>
            <person name="Goeker M."/>
        </authorList>
    </citation>
    <scope>NUCLEOTIDE SEQUENCE [LARGE SCALE GENOMIC DNA]</scope>
    <source>
        <strain evidence="6 7">DSM 27016</strain>
    </source>
</reference>
<dbReference type="SUPFAM" id="SSF51905">
    <property type="entry name" value="FAD/NAD(P)-binding domain"/>
    <property type="match status" value="1"/>
</dbReference>
<dbReference type="OrthoDB" id="9759982at2"/>
<organism evidence="6 7">
    <name type="scientific">Anaerobacterium chartisolvens</name>
    <dbReference type="NCBI Taxonomy" id="1297424"/>
    <lineage>
        <taxon>Bacteria</taxon>
        <taxon>Bacillati</taxon>
        <taxon>Bacillota</taxon>
        <taxon>Clostridia</taxon>
        <taxon>Eubacteriales</taxon>
        <taxon>Oscillospiraceae</taxon>
        <taxon>Anaerobacterium</taxon>
    </lineage>
</organism>
<keyword evidence="7" id="KW-1185">Reference proteome</keyword>
<evidence type="ECO:0000256" key="1">
    <source>
        <dbReference type="ARBA" id="ARBA00022485"/>
    </source>
</evidence>
<sequence length="601" mass="65317">MKRDFVVRLFALAIIAILLYRFGIVPITRESARDWTKGLVSDNGIYDVIVVGEEPEGISAATASARAGARTLLVAEGKGLGGSVSKSLAVDMEASYGPGGEALNKGFYGEISRRIGTPFVIDNYIRTVEDIVKKQKSLDVIYSAGIVSPIFEGMAIKGVNIKLDGEERSFYGKRFIDATVDGILLKMCNVPCFKGSEDLNMPDSYMPVRLNFMLRGVEAEGVPQIQNRINSIVSRYRLSYIDSDVRNIAIIPQGGGRAVMEGIRVLNVDVSDPEALKVAYDGAVQEAVSLTRFLKEETPELKGIEFEAPARELLVKESVHFMGEYVLEVKDILENRDFPNKGFVCSRPVDAGKFAGKGTYVVGKPVQYSVPLGSLVPLKTDNLMMVGRKASYSSLASSSAGGFAAGISAGQSAGIVSVYSIINNYTPREVANEKDADKVSELQGILRAEGAYLPDIKEENPLKSSWAYPSIIQLASLGLISGGEANNYLLQKDATQNELVTLLINGIFRLAPDRYSLELDSLLRRYASESKLTGEMAAAILLSLHNEAAEGGAAYEKARDKGYIDGFMNSRLSDEGILKIEDVFYLADYAIREYTGKGILS</sequence>
<dbReference type="GO" id="GO:0016491">
    <property type="term" value="F:oxidoreductase activity"/>
    <property type="evidence" value="ECO:0007669"/>
    <property type="project" value="UniProtKB-KW"/>
</dbReference>
<dbReference type="InterPro" id="IPR036188">
    <property type="entry name" value="FAD/NAD-bd_sf"/>
</dbReference>
<keyword evidence="5" id="KW-0411">Iron-sulfur</keyword>
<evidence type="ECO:0000313" key="7">
    <source>
        <dbReference type="Proteomes" id="UP000253034"/>
    </source>
</evidence>
<dbReference type="GO" id="GO:0046872">
    <property type="term" value="F:metal ion binding"/>
    <property type="evidence" value="ECO:0007669"/>
    <property type="project" value="UniProtKB-KW"/>
</dbReference>
<dbReference type="InterPro" id="IPR039650">
    <property type="entry name" value="HdrA-like"/>
</dbReference>
<dbReference type="PANTHER" id="PTHR43498">
    <property type="entry name" value="FERREDOXIN:COB-COM HETERODISULFIDE REDUCTASE SUBUNIT A"/>
    <property type="match status" value="1"/>
</dbReference>
<dbReference type="GO" id="GO:0051539">
    <property type="term" value="F:4 iron, 4 sulfur cluster binding"/>
    <property type="evidence" value="ECO:0007669"/>
    <property type="project" value="UniProtKB-KW"/>
</dbReference>
<dbReference type="Proteomes" id="UP000253034">
    <property type="component" value="Unassembled WGS sequence"/>
</dbReference>
<gene>
    <name evidence="6" type="ORF">DFR58_12266</name>
</gene>
<dbReference type="Gene3D" id="3.50.50.60">
    <property type="entry name" value="FAD/NAD(P)-binding domain"/>
    <property type="match status" value="1"/>
</dbReference>
<protein>
    <submittedName>
        <fullName evidence="6">FAD dependent oxidoreductase</fullName>
    </submittedName>
</protein>
<evidence type="ECO:0000256" key="4">
    <source>
        <dbReference type="ARBA" id="ARBA00023004"/>
    </source>
</evidence>
<comment type="caution">
    <text evidence="6">The sequence shown here is derived from an EMBL/GenBank/DDBJ whole genome shotgun (WGS) entry which is preliminary data.</text>
</comment>
<keyword evidence="4" id="KW-0408">Iron</keyword>
<dbReference type="PANTHER" id="PTHR43498:SF1">
    <property type="entry name" value="COB--COM HETERODISULFIDE REDUCTASE IRON-SULFUR SUBUNIT A"/>
    <property type="match status" value="1"/>
</dbReference>
<dbReference type="EMBL" id="QPJT01000022">
    <property type="protein sequence ID" value="RCX12377.1"/>
    <property type="molecule type" value="Genomic_DNA"/>
</dbReference>
<evidence type="ECO:0000256" key="5">
    <source>
        <dbReference type="ARBA" id="ARBA00023014"/>
    </source>
</evidence>
<keyword evidence="3" id="KW-0560">Oxidoreductase</keyword>